<dbReference type="GO" id="GO:0006654">
    <property type="term" value="P:phosphatidic acid biosynthetic process"/>
    <property type="evidence" value="ECO:0007669"/>
    <property type="project" value="TreeGrafter"/>
</dbReference>
<evidence type="ECO:0000256" key="8">
    <source>
        <dbReference type="ARBA" id="ARBA00023315"/>
    </source>
</evidence>
<dbReference type="InterPro" id="IPR004552">
    <property type="entry name" value="AGP_acyltrans"/>
</dbReference>
<keyword evidence="9" id="KW-0594">Phospholipid biosynthesis</keyword>
<dbReference type="PROSITE" id="PS51257">
    <property type="entry name" value="PROKAR_LIPOPROTEIN"/>
    <property type="match status" value="1"/>
</dbReference>
<comment type="pathway">
    <text evidence="3">Lipid metabolism.</text>
</comment>
<keyword evidence="10" id="KW-0812">Transmembrane</keyword>
<dbReference type="CDD" id="cd07989">
    <property type="entry name" value="LPLAT_AGPAT-like"/>
    <property type="match status" value="1"/>
</dbReference>
<sequence length="246" mass="27215">MLRSIWTILVTVAATLFFGSAAIVGCLILRKGNSGVIMGGMWSRIILRAAGIRIRYEGLDNRALDHSCVYIANHQSMVDIWALLPVLPRETRFVAKESLFRIPVLGWAIRAAGFIPIDRSNISKAMRSLEKAGAKIRAGNSVILFPEGTRSEDGNLRPFKKGAFHMALKARVPICPVTIQGSFQRLQPSTLRITQGEVVVRFGKALDTVGYTENSVNELKDELHRRIESTLEELEIRSATEKEAAG</sequence>
<evidence type="ECO:0000256" key="1">
    <source>
        <dbReference type="ARBA" id="ARBA00001141"/>
    </source>
</evidence>
<dbReference type="Pfam" id="PF01553">
    <property type="entry name" value="Acyltransferase"/>
    <property type="match status" value="1"/>
</dbReference>
<dbReference type="NCBIfam" id="TIGR00530">
    <property type="entry name" value="AGP_acyltrn"/>
    <property type="match status" value="1"/>
</dbReference>
<dbReference type="AlphaFoldDB" id="A0A8J6Y4A2"/>
<comment type="domain">
    <text evidence="9">The HXXXXD motif is essential for acyltransferase activity and may constitute the binding site for the phosphate moiety of the glycerol-3-phosphate.</text>
</comment>
<name>A0A8J6Y4A2_9BACT</name>
<evidence type="ECO:0000313" key="12">
    <source>
        <dbReference type="EMBL" id="MBD3866905.1"/>
    </source>
</evidence>
<keyword evidence="9" id="KW-0443">Lipid metabolism</keyword>
<organism evidence="12 13">
    <name type="scientific">Candidatus Polarisedimenticola svalbardensis</name>
    <dbReference type="NCBI Taxonomy" id="2886004"/>
    <lineage>
        <taxon>Bacteria</taxon>
        <taxon>Pseudomonadati</taxon>
        <taxon>Acidobacteriota</taxon>
        <taxon>Candidatus Polarisedimenticolia</taxon>
        <taxon>Candidatus Polarisedimenticolales</taxon>
        <taxon>Candidatus Polarisedimenticolaceae</taxon>
        <taxon>Candidatus Polarisedimenticola</taxon>
    </lineage>
</organism>
<dbReference type="PANTHER" id="PTHR10434:SF11">
    <property type="entry name" value="1-ACYL-SN-GLYCEROL-3-PHOSPHATE ACYLTRANSFERASE"/>
    <property type="match status" value="1"/>
</dbReference>
<dbReference type="SUPFAM" id="SSF69593">
    <property type="entry name" value="Glycerol-3-phosphate (1)-acyltransferase"/>
    <property type="match status" value="1"/>
</dbReference>
<dbReference type="GO" id="GO:0003841">
    <property type="term" value="F:1-acylglycerol-3-phosphate O-acyltransferase activity"/>
    <property type="evidence" value="ECO:0007669"/>
    <property type="project" value="UniProtKB-UniRule"/>
</dbReference>
<comment type="pathway">
    <text evidence="2">Phospholipid metabolism; CDP-diacylglycerol biosynthesis; CDP-diacylglycerol from sn-glycerol 3-phosphate: step 2/3.</text>
</comment>
<dbReference type="GO" id="GO:0016020">
    <property type="term" value="C:membrane"/>
    <property type="evidence" value="ECO:0007669"/>
    <property type="project" value="InterPro"/>
</dbReference>
<evidence type="ECO:0000256" key="10">
    <source>
        <dbReference type="SAM" id="Phobius"/>
    </source>
</evidence>
<dbReference type="SMART" id="SM00563">
    <property type="entry name" value="PlsC"/>
    <property type="match status" value="1"/>
</dbReference>
<dbReference type="Proteomes" id="UP000648239">
    <property type="component" value="Unassembled WGS sequence"/>
</dbReference>
<reference evidence="12 13" key="1">
    <citation type="submission" date="2020-08" db="EMBL/GenBank/DDBJ databases">
        <title>Acidobacteriota in marine sediments use diverse sulfur dissimilation pathways.</title>
        <authorList>
            <person name="Wasmund K."/>
        </authorList>
    </citation>
    <scope>NUCLEOTIDE SEQUENCE [LARGE SCALE GENOMIC DNA]</scope>
    <source>
        <strain evidence="12">MAG AM4</strain>
    </source>
</reference>
<comment type="caution">
    <text evidence="12">The sequence shown here is derived from an EMBL/GenBank/DDBJ whole genome shotgun (WGS) entry which is preliminary data.</text>
</comment>
<keyword evidence="9" id="KW-1208">Phospholipid metabolism</keyword>
<dbReference type="PANTHER" id="PTHR10434">
    <property type="entry name" value="1-ACYL-SN-GLYCEROL-3-PHOSPHATE ACYLTRANSFERASE"/>
    <property type="match status" value="1"/>
</dbReference>
<evidence type="ECO:0000256" key="4">
    <source>
        <dbReference type="ARBA" id="ARBA00008655"/>
    </source>
</evidence>
<evidence type="ECO:0000256" key="5">
    <source>
        <dbReference type="ARBA" id="ARBA00013211"/>
    </source>
</evidence>
<feature type="domain" description="Phospholipid/glycerol acyltransferase" evidence="11">
    <location>
        <begin position="68"/>
        <end position="182"/>
    </location>
</feature>
<evidence type="ECO:0000256" key="7">
    <source>
        <dbReference type="ARBA" id="ARBA00022679"/>
    </source>
</evidence>
<keyword evidence="10" id="KW-0472">Membrane</keyword>
<keyword evidence="10" id="KW-1133">Transmembrane helix</keyword>
<proteinExistence type="inferred from homology"/>
<evidence type="ECO:0000256" key="3">
    <source>
        <dbReference type="ARBA" id="ARBA00005189"/>
    </source>
</evidence>
<evidence type="ECO:0000256" key="9">
    <source>
        <dbReference type="RuleBase" id="RU361267"/>
    </source>
</evidence>
<accession>A0A8J6Y4A2</accession>
<gene>
    <name evidence="12" type="ORF">IFK94_02180</name>
</gene>
<keyword evidence="9" id="KW-0444">Lipid biosynthesis</keyword>
<evidence type="ECO:0000256" key="6">
    <source>
        <dbReference type="ARBA" id="ARBA00016139"/>
    </source>
</evidence>
<dbReference type="InterPro" id="IPR002123">
    <property type="entry name" value="Plipid/glycerol_acylTrfase"/>
</dbReference>
<comment type="similarity">
    <text evidence="4 9">Belongs to the 1-acyl-sn-glycerol-3-phosphate acyltransferase family.</text>
</comment>
<keyword evidence="7 9" id="KW-0808">Transferase</keyword>
<keyword evidence="8 9" id="KW-0012">Acyltransferase</keyword>
<evidence type="ECO:0000259" key="11">
    <source>
        <dbReference type="SMART" id="SM00563"/>
    </source>
</evidence>
<feature type="transmembrane region" description="Helical" evidence="10">
    <location>
        <begin position="6"/>
        <end position="29"/>
    </location>
</feature>
<protein>
    <recommendedName>
        <fullName evidence="6 9">1-acyl-sn-glycerol-3-phosphate acyltransferase</fullName>
        <ecNumber evidence="5 9">2.3.1.51</ecNumber>
    </recommendedName>
</protein>
<dbReference type="EMBL" id="JACXWD010000003">
    <property type="protein sequence ID" value="MBD3866905.1"/>
    <property type="molecule type" value="Genomic_DNA"/>
</dbReference>
<dbReference type="EC" id="2.3.1.51" evidence="5 9"/>
<evidence type="ECO:0000313" key="13">
    <source>
        <dbReference type="Proteomes" id="UP000648239"/>
    </source>
</evidence>
<comment type="catalytic activity">
    <reaction evidence="1 9">
        <text>a 1-acyl-sn-glycero-3-phosphate + an acyl-CoA = a 1,2-diacyl-sn-glycero-3-phosphate + CoA</text>
        <dbReference type="Rhea" id="RHEA:19709"/>
        <dbReference type="ChEBI" id="CHEBI:57287"/>
        <dbReference type="ChEBI" id="CHEBI:57970"/>
        <dbReference type="ChEBI" id="CHEBI:58342"/>
        <dbReference type="ChEBI" id="CHEBI:58608"/>
        <dbReference type="EC" id="2.3.1.51"/>
    </reaction>
</comment>
<evidence type="ECO:0000256" key="2">
    <source>
        <dbReference type="ARBA" id="ARBA00004728"/>
    </source>
</evidence>